<evidence type="ECO:0000256" key="1">
    <source>
        <dbReference type="SAM" id="MobiDB-lite"/>
    </source>
</evidence>
<evidence type="ECO:0000313" key="3">
    <source>
        <dbReference type="Proteomes" id="UP000799779"/>
    </source>
</evidence>
<evidence type="ECO:0000313" key="2">
    <source>
        <dbReference type="EMBL" id="KAF1995464.1"/>
    </source>
</evidence>
<dbReference type="Proteomes" id="UP000799779">
    <property type="component" value="Unassembled WGS sequence"/>
</dbReference>
<dbReference type="OrthoDB" id="5397323at2759"/>
<accession>A0A6A5W3F1</accession>
<keyword evidence="3" id="KW-1185">Reference proteome</keyword>
<reference evidence="2" key="1">
    <citation type="journal article" date="2020" name="Stud. Mycol.">
        <title>101 Dothideomycetes genomes: a test case for predicting lifestyles and emergence of pathogens.</title>
        <authorList>
            <person name="Haridas S."/>
            <person name="Albert R."/>
            <person name="Binder M."/>
            <person name="Bloem J."/>
            <person name="Labutti K."/>
            <person name="Salamov A."/>
            <person name="Andreopoulos B."/>
            <person name="Baker S."/>
            <person name="Barry K."/>
            <person name="Bills G."/>
            <person name="Bluhm B."/>
            <person name="Cannon C."/>
            <person name="Castanera R."/>
            <person name="Culley D."/>
            <person name="Daum C."/>
            <person name="Ezra D."/>
            <person name="Gonzalez J."/>
            <person name="Henrissat B."/>
            <person name="Kuo A."/>
            <person name="Liang C."/>
            <person name="Lipzen A."/>
            <person name="Lutzoni F."/>
            <person name="Magnuson J."/>
            <person name="Mondo S."/>
            <person name="Nolan M."/>
            <person name="Ohm R."/>
            <person name="Pangilinan J."/>
            <person name="Park H.-J."/>
            <person name="Ramirez L."/>
            <person name="Alfaro M."/>
            <person name="Sun H."/>
            <person name="Tritt A."/>
            <person name="Yoshinaga Y."/>
            <person name="Zwiers L.-H."/>
            <person name="Turgeon B."/>
            <person name="Goodwin S."/>
            <person name="Spatafora J."/>
            <person name="Crous P."/>
            <person name="Grigoriev I."/>
        </authorList>
    </citation>
    <scope>NUCLEOTIDE SEQUENCE</scope>
    <source>
        <strain evidence="2">CBS 123094</strain>
    </source>
</reference>
<protein>
    <recommendedName>
        <fullName evidence="4">GIY-YIG domain-containing protein</fullName>
    </recommendedName>
</protein>
<sequence>MPTNSRQLFGQRFKQCFKQRSLWAPISSDPNSPIGFLSANREFGSRKIGRCENDTDDSESDGSLSGATMARFYDASDTGNELRPNTHSTNKLTSAKGTPRRGARSNVVHSETRPVPHAATLPDGAPQSTTDSPIAKECSFKSWLEQDALMEKTTREYQPPNPIDVLQHMIQRVGVHHPERYGVFLASDDRVSQLEEMILPEAWDILKSRDYSLQQLLQLPQDVGPEDSGIYVHIIWLKHNPDRFYLYVGQSTQLQARIQAHRDPLYRAGHRTLHYHVWDYFPTNGLEIEERFVFLSII</sequence>
<feature type="region of interest" description="Disordered" evidence="1">
    <location>
        <begin position="77"/>
        <end position="134"/>
    </location>
</feature>
<gene>
    <name evidence="2" type="ORF">P154DRAFT_623926</name>
</gene>
<name>A0A6A5W3F1_9PLEO</name>
<dbReference type="AlphaFoldDB" id="A0A6A5W3F1"/>
<evidence type="ECO:0008006" key="4">
    <source>
        <dbReference type="Google" id="ProtNLM"/>
    </source>
</evidence>
<dbReference type="EMBL" id="ML977638">
    <property type="protein sequence ID" value="KAF1995464.1"/>
    <property type="molecule type" value="Genomic_DNA"/>
</dbReference>
<organism evidence="2 3">
    <name type="scientific">Amniculicola lignicola CBS 123094</name>
    <dbReference type="NCBI Taxonomy" id="1392246"/>
    <lineage>
        <taxon>Eukaryota</taxon>
        <taxon>Fungi</taxon>
        <taxon>Dikarya</taxon>
        <taxon>Ascomycota</taxon>
        <taxon>Pezizomycotina</taxon>
        <taxon>Dothideomycetes</taxon>
        <taxon>Pleosporomycetidae</taxon>
        <taxon>Pleosporales</taxon>
        <taxon>Amniculicolaceae</taxon>
        <taxon>Amniculicola</taxon>
    </lineage>
</organism>
<feature type="compositionally biased region" description="Polar residues" evidence="1">
    <location>
        <begin position="77"/>
        <end position="96"/>
    </location>
</feature>
<proteinExistence type="predicted"/>